<dbReference type="EMBL" id="GBXM01061504">
    <property type="protein sequence ID" value="JAH47073.1"/>
    <property type="molecule type" value="Transcribed_RNA"/>
</dbReference>
<protein>
    <submittedName>
        <fullName evidence="1">Uncharacterized protein</fullName>
    </submittedName>
</protein>
<dbReference type="AlphaFoldDB" id="A0A0E9T320"/>
<reference evidence="1" key="1">
    <citation type="submission" date="2014-11" db="EMBL/GenBank/DDBJ databases">
        <authorList>
            <person name="Amaro Gonzalez C."/>
        </authorList>
    </citation>
    <scope>NUCLEOTIDE SEQUENCE</scope>
</reference>
<sequence length="31" mass="3564">MDGNENNKRKSERACSRCNTIVTVGNFLMQF</sequence>
<accession>A0A0E9T320</accession>
<proteinExistence type="predicted"/>
<name>A0A0E9T320_ANGAN</name>
<evidence type="ECO:0000313" key="1">
    <source>
        <dbReference type="EMBL" id="JAH47073.1"/>
    </source>
</evidence>
<reference evidence="1" key="2">
    <citation type="journal article" date="2015" name="Fish Shellfish Immunol.">
        <title>Early steps in the European eel (Anguilla anguilla)-Vibrio vulnificus interaction in the gills: Role of the RtxA13 toxin.</title>
        <authorList>
            <person name="Callol A."/>
            <person name="Pajuelo D."/>
            <person name="Ebbesson L."/>
            <person name="Teles M."/>
            <person name="MacKenzie S."/>
            <person name="Amaro C."/>
        </authorList>
    </citation>
    <scope>NUCLEOTIDE SEQUENCE</scope>
</reference>
<organism evidence="1">
    <name type="scientific">Anguilla anguilla</name>
    <name type="common">European freshwater eel</name>
    <name type="synonym">Muraena anguilla</name>
    <dbReference type="NCBI Taxonomy" id="7936"/>
    <lineage>
        <taxon>Eukaryota</taxon>
        <taxon>Metazoa</taxon>
        <taxon>Chordata</taxon>
        <taxon>Craniata</taxon>
        <taxon>Vertebrata</taxon>
        <taxon>Euteleostomi</taxon>
        <taxon>Actinopterygii</taxon>
        <taxon>Neopterygii</taxon>
        <taxon>Teleostei</taxon>
        <taxon>Anguilliformes</taxon>
        <taxon>Anguillidae</taxon>
        <taxon>Anguilla</taxon>
    </lineage>
</organism>